<dbReference type="EMBL" id="PUIA01000016">
    <property type="protein sequence ID" value="PQO39114.1"/>
    <property type="molecule type" value="Genomic_DNA"/>
</dbReference>
<comment type="caution">
    <text evidence="1">The sequence shown here is derived from an EMBL/GenBank/DDBJ whole genome shotgun (WGS) entry which is preliminary data.</text>
</comment>
<dbReference type="Proteomes" id="UP000240009">
    <property type="component" value="Unassembled WGS sequence"/>
</dbReference>
<accession>A0A2S8G4P2</accession>
<evidence type="ECO:0000313" key="1">
    <source>
        <dbReference type="EMBL" id="PQO39114.1"/>
    </source>
</evidence>
<reference evidence="1 2" key="1">
    <citation type="submission" date="2018-02" db="EMBL/GenBank/DDBJ databases">
        <title>Comparative genomes isolates from brazilian mangrove.</title>
        <authorList>
            <person name="Araujo J.E."/>
            <person name="Taketani R.G."/>
            <person name="Silva M.C.P."/>
            <person name="Loureco M.V."/>
            <person name="Andreote F.D."/>
        </authorList>
    </citation>
    <scope>NUCLEOTIDE SEQUENCE [LARGE SCALE GENOMIC DNA]</scope>
    <source>
        <strain evidence="1 2">HEX-2 MGV</strain>
    </source>
</reference>
<dbReference type="AlphaFoldDB" id="A0A2S8G4P2"/>
<proteinExistence type="predicted"/>
<protein>
    <submittedName>
        <fullName evidence="1">Uncharacterized protein</fullName>
    </submittedName>
</protein>
<dbReference type="RefSeq" id="WP_105350315.1">
    <property type="nucleotide sequence ID" value="NZ_PUIA01000016.1"/>
</dbReference>
<evidence type="ECO:0000313" key="2">
    <source>
        <dbReference type="Proteomes" id="UP000240009"/>
    </source>
</evidence>
<gene>
    <name evidence="1" type="ORF">C5Y96_04430</name>
</gene>
<organism evidence="1 2">
    <name type="scientific">Blastopirellula marina</name>
    <dbReference type="NCBI Taxonomy" id="124"/>
    <lineage>
        <taxon>Bacteria</taxon>
        <taxon>Pseudomonadati</taxon>
        <taxon>Planctomycetota</taxon>
        <taxon>Planctomycetia</taxon>
        <taxon>Pirellulales</taxon>
        <taxon>Pirellulaceae</taxon>
        <taxon>Blastopirellula</taxon>
    </lineage>
</organism>
<name>A0A2S8G4P2_9BACT</name>
<sequence>MKVYEHPTIGKFILGDEGYTQQQKSKIGKFPLLLDSDFGPKQQWDANREAAAKVATRFYDRIDQLVIDALDQAAKRLLKGCNIVRNIEGKAPLTSDQLKKKLKLIDVCVSPEDFVVTFEGRAFDDEHNLFRIRYGPKGGLREAYIE</sequence>